<protein>
    <submittedName>
        <fullName evidence="6">Glycoside hydrolase/deacetylase</fullName>
    </submittedName>
</protein>
<reference evidence="6 7" key="1">
    <citation type="journal article" date="2019" name="Environ. Microbiol.">
        <title>At the nexus of three kingdoms: the genome of the mycorrhizal fungus Gigaspora margarita provides insights into plant, endobacterial and fungal interactions.</title>
        <authorList>
            <person name="Venice F."/>
            <person name="Ghignone S."/>
            <person name="Salvioli di Fossalunga A."/>
            <person name="Amselem J."/>
            <person name="Novero M."/>
            <person name="Xianan X."/>
            <person name="Sedzielewska Toro K."/>
            <person name="Morin E."/>
            <person name="Lipzen A."/>
            <person name="Grigoriev I.V."/>
            <person name="Henrissat B."/>
            <person name="Martin F.M."/>
            <person name="Bonfante P."/>
        </authorList>
    </citation>
    <scope>NUCLEOTIDE SEQUENCE [LARGE SCALE GENOMIC DNA]</scope>
    <source>
        <strain evidence="6 7">BEG34</strain>
    </source>
</reference>
<evidence type="ECO:0000256" key="1">
    <source>
        <dbReference type="ARBA" id="ARBA00022723"/>
    </source>
</evidence>
<dbReference type="InterPro" id="IPR002509">
    <property type="entry name" value="NODB_dom"/>
</dbReference>
<evidence type="ECO:0000256" key="2">
    <source>
        <dbReference type="ARBA" id="ARBA00022801"/>
    </source>
</evidence>
<dbReference type="GO" id="GO:0005975">
    <property type="term" value="P:carbohydrate metabolic process"/>
    <property type="evidence" value="ECO:0007669"/>
    <property type="project" value="InterPro"/>
</dbReference>
<dbReference type="GO" id="GO:0004099">
    <property type="term" value="F:chitin deacetylase activity"/>
    <property type="evidence" value="ECO:0007669"/>
    <property type="project" value="TreeGrafter"/>
</dbReference>
<evidence type="ECO:0000313" key="6">
    <source>
        <dbReference type="EMBL" id="KAF0359845.1"/>
    </source>
</evidence>
<comment type="caution">
    <text evidence="6">The sequence shown here is derived from an EMBL/GenBank/DDBJ whole genome shotgun (WGS) entry which is preliminary data.</text>
</comment>
<dbReference type="InterPro" id="IPR050248">
    <property type="entry name" value="Polysacc_deacetylase_ArnD"/>
</dbReference>
<dbReference type="InterPro" id="IPR011330">
    <property type="entry name" value="Glyco_hydro/deAcase_b/a-brl"/>
</dbReference>
<keyword evidence="4" id="KW-0812">Transmembrane</keyword>
<dbReference type="GO" id="GO:0046872">
    <property type="term" value="F:metal ion binding"/>
    <property type="evidence" value="ECO:0007669"/>
    <property type="project" value="UniProtKB-KW"/>
</dbReference>
<evidence type="ECO:0000256" key="3">
    <source>
        <dbReference type="SAM" id="MobiDB-lite"/>
    </source>
</evidence>
<keyword evidence="4" id="KW-0472">Membrane</keyword>
<keyword evidence="7" id="KW-1185">Reference proteome</keyword>
<evidence type="ECO:0000259" key="5">
    <source>
        <dbReference type="PROSITE" id="PS51677"/>
    </source>
</evidence>
<dbReference type="PANTHER" id="PTHR10587">
    <property type="entry name" value="GLYCOSYL TRANSFERASE-RELATED"/>
    <property type="match status" value="1"/>
</dbReference>
<dbReference type="GO" id="GO:0009272">
    <property type="term" value="P:fungal-type cell wall biogenesis"/>
    <property type="evidence" value="ECO:0007669"/>
    <property type="project" value="UniProtKB-ARBA"/>
</dbReference>
<feature type="transmembrane region" description="Helical" evidence="4">
    <location>
        <begin position="325"/>
        <end position="344"/>
    </location>
</feature>
<keyword evidence="2 6" id="KW-0378">Hydrolase</keyword>
<evidence type="ECO:0000313" key="7">
    <source>
        <dbReference type="Proteomes" id="UP000439903"/>
    </source>
</evidence>
<dbReference type="Gene3D" id="3.20.20.370">
    <property type="entry name" value="Glycoside hydrolase/deacetylase"/>
    <property type="match status" value="1"/>
</dbReference>
<dbReference type="EMBL" id="WTPW01002935">
    <property type="protein sequence ID" value="KAF0359845.1"/>
    <property type="molecule type" value="Genomic_DNA"/>
</dbReference>
<evidence type="ECO:0000256" key="4">
    <source>
        <dbReference type="SAM" id="Phobius"/>
    </source>
</evidence>
<organism evidence="6 7">
    <name type="scientific">Gigaspora margarita</name>
    <dbReference type="NCBI Taxonomy" id="4874"/>
    <lineage>
        <taxon>Eukaryota</taxon>
        <taxon>Fungi</taxon>
        <taxon>Fungi incertae sedis</taxon>
        <taxon>Mucoromycota</taxon>
        <taxon>Glomeromycotina</taxon>
        <taxon>Glomeromycetes</taxon>
        <taxon>Diversisporales</taxon>
        <taxon>Gigasporaceae</taxon>
        <taxon>Gigaspora</taxon>
    </lineage>
</organism>
<dbReference type="Proteomes" id="UP000439903">
    <property type="component" value="Unassembled WGS sequence"/>
</dbReference>
<keyword evidence="1" id="KW-0479">Metal-binding</keyword>
<name>A0A8H3WYQ6_GIGMA</name>
<dbReference type="GO" id="GO:0016020">
    <property type="term" value="C:membrane"/>
    <property type="evidence" value="ECO:0007669"/>
    <property type="project" value="TreeGrafter"/>
</dbReference>
<sequence>MGWPALDVPPPNRADFTAKVNLKKVRNAPLNLVSNIANGTCPTSDAYCYYPCSKCTRPDDILVCPNVNDWGLTFDDGPTNDTIAILDLLKSYNLKITFFVVGSRVVSNSAILLRAFQEGHQIGVHTWSHHYLTTQSTEEVIAELEWGAEIIKNVTGVRPLYMRPPFGDYDDRIRDIATQLGYKVAIWDKDSSDWHFNDTGFDISWIASNFTAWMSDKSTTGHISLEHDLFNVTAKQAPIVVDILMKAKRNIKPVADCLGYPGIYYNESKPPTANTTTTTSKAAISTAASKPPPTVTSSVKSNSGSSTSSTPTPAKSSSAINYSTSWLFIYIGFFLIFSVNYYYYV</sequence>
<accession>A0A8H3WYQ6</accession>
<dbReference type="AlphaFoldDB" id="A0A8H3WYQ6"/>
<dbReference type="SUPFAM" id="SSF88713">
    <property type="entry name" value="Glycoside hydrolase/deacetylase"/>
    <property type="match status" value="1"/>
</dbReference>
<feature type="region of interest" description="Disordered" evidence="3">
    <location>
        <begin position="271"/>
        <end position="317"/>
    </location>
</feature>
<dbReference type="Pfam" id="PF01522">
    <property type="entry name" value="Polysacc_deac_1"/>
    <property type="match status" value="1"/>
</dbReference>
<dbReference type="PANTHER" id="PTHR10587:SF133">
    <property type="entry name" value="CHITIN DEACETYLASE 1-RELATED"/>
    <property type="match status" value="1"/>
</dbReference>
<gene>
    <name evidence="6" type="ORF">F8M41_014339</name>
</gene>
<proteinExistence type="predicted"/>
<feature type="domain" description="NodB homology" evidence="5">
    <location>
        <begin position="68"/>
        <end position="254"/>
    </location>
</feature>
<dbReference type="PROSITE" id="PS51677">
    <property type="entry name" value="NODB"/>
    <property type="match status" value="1"/>
</dbReference>
<dbReference type="OrthoDB" id="407355at2759"/>
<keyword evidence="4" id="KW-1133">Transmembrane helix</keyword>